<comment type="caution">
    <text evidence="4">The sequence shown here is derived from an EMBL/GenBank/DDBJ whole genome shotgun (WGS) entry which is preliminary data.</text>
</comment>
<dbReference type="Pfam" id="PF00188">
    <property type="entry name" value="CAP"/>
    <property type="match status" value="1"/>
</dbReference>
<dbReference type="GO" id="GO:0016020">
    <property type="term" value="C:membrane"/>
    <property type="evidence" value="ECO:0007669"/>
    <property type="project" value="InterPro"/>
</dbReference>
<accession>A0A8J6H6C9</accession>
<gene>
    <name evidence="4" type="ORF">GEV33_010052</name>
</gene>
<dbReference type="InterPro" id="IPR014044">
    <property type="entry name" value="CAP_dom"/>
</dbReference>
<protein>
    <recommendedName>
        <fullName evidence="3">Platelet-derived growth factor (PDGF) family profile domain-containing protein</fullName>
    </recommendedName>
</protein>
<dbReference type="PANTHER" id="PTHR10334">
    <property type="entry name" value="CYSTEINE-RICH SECRETORY PROTEIN-RELATED"/>
    <property type="match status" value="1"/>
</dbReference>
<dbReference type="GO" id="GO:0008083">
    <property type="term" value="F:growth factor activity"/>
    <property type="evidence" value="ECO:0007669"/>
    <property type="project" value="InterPro"/>
</dbReference>
<dbReference type="AlphaFoldDB" id="A0A8J6H6C9"/>
<evidence type="ECO:0000256" key="2">
    <source>
        <dbReference type="ARBA" id="ARBA00022525"/>
    </source>
</evidence>
<organism evidence="4 5">
    <name type="scientific">Tenebrio molitor</name>
    <name type="common">Yellow mealworm beetle</name>
    <dbReference type="NCBI Taxonomy" id="7067"/>
    <lineage>
        <taxon>Eukaryota</taxon>
        <taxon>Metazoa</taxon>
        <taxon>Ecdysozoa</taxon>
        <taxon>Arthropoda</taxon>
        <taxon>Hexapoda</taxon>
        <taxon>Insecta</taxon>
        <taxon>Pterygota</taxon>
        <taxon>Neoptera</taxon>
        <taxon>Endopterygota</taxon>
        <taxon>Coleoptera</taxon>
        <taxon>Polyphaga</taxon>
        <taxon>Cucujiformia</taxon>
        <taxon>Tenebrionidae</taxon>
        <taxon>Tenebrio</taxon>
    </lineage>
</organism>
<name>A0A8J6H6C9_TENMO</name>
<dbReference type="EMBL" id="JABDTM020025821">
    <property type="protein sequence ID" value="KAH0812740.1"/>
    <property type="molecule type" value="Genomic_DNA"/>
</dbReference>
<dbReference type="InterPro" id="IPR000072">
    <property type="entry name" value="PDGF/VEGF_dom"/>
</dbReference>
<dbReference type="Proteomes" id="UP000719412">
    <property type="component" value="Unassembled WGS sequence"/>
</dbReference>
<dbReference type="CDD" id="cd05380">
    <property type="entry name" value="CAP_euk"/>
    <property type="match status" value="2"/>
</dbReference>
<evidence type="ECO:0000259" key="3">
    <source>
        <dbReference type="PROSITE" id="PS50278"/>
    </source>
</evidence>
<feature type="domain" description="Platelet-derived growth factor (PDGF) family profile" evidence="3">
    <location>
        <begin position="1"/>
        <end position="94"/>
    </location>
</feature>
<keyword evidence="2" id="KW-0964">Secreted</keyword>
<reference evidence="4" key="1">
    <citation type="journal article" date="2020" name="J Insects Food Feed">
        <title>The yellow mealworm (Tenebrio molitor) genome: a resource for the emerging insects as food and feed industry.</title>
        <authorList>
            <person name="Eriksson T."/>
            <person name="Andere A."/>
            <person name="Kelstrup H."/>
            <person name="Emery V."/>
            <person name="Picard C."/>
        </authorList>
    </citation>
    <scope>NUCLEOTIDE SEQUENCE</scope>
    <source>
        <strain evidence="4">Stoneville</strain>
        <tissue evidence="4">Whole head</tissue>
    </source>
</reference>
<evidence type="ECO:0000313" key="5">
    <source>
        <dbReference type="Proteomes" id="UP000719412"/>
    </source>
</evidence>
<dbReference type="SUPFAM" id="SSF55797">
    <property type="entry name" value="PR-1-like"/>
    <property type="match status" value="2"/>
</dbReference>
<dbReference type="InterPro" id="IPR035940">
    <property type="entry name" value="CAP_sf"/>
</dbReference>
<reference evidence="4" key="2">
    <citation type="submission" date="2021-08" db="EMBL/GenBank/DDBJ databases">
        <authorList>
            <person name="Eriksson T."/>
        </authorList>
    </citation>
    <scope>NUCLEOTIDE SEQUENCE</scope>
    <source>
        <strain evidence="4">Stoneville</strain>
        <tissue evidence="4">Whole head</tissue>
    </source>
</reference>
<dbReference type="InterPro" id="IPR001283">
    <property type="entry name" value="CRISP-related"/>
</dbReference>
<dbReference type="GO" id="GO:0005576">
    <property type="term" value="C:extracellular region"/>
    <property type="evidence" value="ECO:0007669"/>
    <property type="project" value="UniProtKB-SubCell"/>
</dbReference>
<dbReference type="SMART" id="SM00198">
    <property type="entry name" value="SCP"/>
    <property type="match status" value="1"/>
</dbReference>
<dbReference type="Gene3D" id="3.40.33.10">
    <property type="entry name" value="CAP"/>
    <property type="match status" value="2"/>
</dbReference>
<comment type="subcellular location">
    <subcellularLocation>
        <location evidence="1">Secreted</location>
    </subcellularLocation>
</comment>
<keyword evidence="5" id="KW-1185">Reference proteome</keyword>
<dbReference type="PROSITE" id="PS50278">
    <property type="entry name" value="PDGF_2"/>
    <property type="match status" value="1"/>
</dbReference>
<evidence type="ECO:0000256" key="1">
    <source>
        <dbReference type="ARBA" id="ARBA00004613"/>
    </source>
</evidence>
<sequence>MAIRSVHDYPPECEPLLQSVNCVTISALECLTRTSAQRTVVVAAEEPQAEATTVVMLERDPEGQFNFTEFDYCSLKCKVKGEEHSACDCKMRGQRTLVLDDLVQFRQDVLDKHNELRNLFASGQETNKHLNRKTASNMMVLNYDLELEHIAKCYGGYFVTGHDKCRMTHDEIIVGQNLAGYNAKELNYHMIGIEKCFMVLFELPPRHGRLCRFLLEHPLSDGGPLFWKLLWFFSGPLPDLVRLGDSPVLVTAEPSFSILVSSLWAPVNPCGWQELLEPPGGQRTDVAVAAEELEMITMIMPAQDPEGQFYDFTKFDCCNLKAPKCKGEKHSACDCKMRGQRTEVLDNLMQFRQEVLDKHNELRNLFASGKETHKYMFGKTASNMMVLNYDLELEYIARCYGGYFVKAHDNCRVTHEKTSVGQNVAGVSAQHDDNHLTSMERWYNEVQLVDAPEYLYEKWVHKNPPGGHIGHLTLFVWWSVRRVGCARIWNPVNTVNCSVAAWLSEQCSEVAVPALVGSNPTEGGRIFSKEGTSAGPWMCVYVYQGLTVGWWKEERHSSDTTERSAGFESQAGWMLCVVVFVLCRPEKGEERGWAWVAGESTPEPRRTA</sequence>
<evidence type="ECO:0000313" key="4">
    <source>
        <dbReference type="EMBL" id="KAH0812740.1"/>
    </source>
</evidence>
<proteinExistence type="predicted"/>